<sequence length="47" mass="5579">MPYLHIHMIKSTNWKMDSVMCNSDLSRTSEERVSIKHRKQNKVSFIA</sequence>
<proteinExistence type="predicted"/>
<dbReference type="Proteomes" id="UP000032142">
    <property type="component" value="Unassembled WGS sequence"/>
</dbReference>
<reference evidence="2" key="1">
    <citation type="submission" date="2014-09" db="EMBL/GenBank/DDBJ databases">
        <authorList>
            <person name="Mudge J."/>
            <person name="Ramaraj T."/>
            <person name="Lindquist I.E."/>
            <person name="Bharti A.K."/>
            <person name="Sundararajan A."/>
            <person name="Cameron C.T."/>
            <person name="Woodward J.E."/>
            <person name="May G.D."/>
            <person name="Brubaker C."/>
            <person name="Broadhvest J."/>
            <person name="Wilkins T.A."/>
        </authorList>
    </citation>
    <scope>NUCLEOTIDE SEQUENCE</scope>
    <source>
        <strain evidence="2">cv. AKA8401</strain>
    </source>
</reference>
<accession>A0A0B0N713</accession>
<gene>
    <name evidence="1" type="ORF">F383_35903</name>
</gene>
<evidence type="ECO:0000313" key="2">
    <source>
        <dbReference type="Proteomes" id="UP000032142"/>
    </source>
</evidence>
<protein>
    <submittedName>
        <fullName evidence="1">Uncharacterized protein</fullName>
    </submittedName>
</protein>
<name>A0A0B0N713_GOSAR</name>
<organism evidence="1 2">
    <name type="scientific">Gossypium arboreum</name>
    <name type="common">Tree cotton</name>
    <name type="synonym">Gossypium nanking</name>
    <dbReference type="NCBI Taxonomy" id="29729"/>
    <lineage>
        <taxon>Eukaryota</taxon>
        <taxon>Viridiplantae</taxon>
        <taxon>Streptophyta</taxon>
        <taxon>Embryophyta</taxon>
        <taxon>Tracheophyta</taxon>
        <taxon>Spermatophyta</taxon>
        <taxon>Magnoliopsida</taxon>
        <taxon>eudicotyledons</taxon>
        <taxon>Gunneridae</taxon>
        <taxon>Pentapetalae</taxon>
        <taxon>rosids</taxon>
        <taxon>malvids</taxon>
        <taxon>Malvales</taxon>
        <taxon>Malvaceae</taxon>
        <taxon>Malvoideae</taxon>
        <taxon>Gossypium</taxon>
    </lineage>
</organism>
<comment type="caution">
    <text evidence="1">The sequence shown here is derived from an EMBL/GenBank/DDBJ whole genome shotgun (WGS) entry which is preliminary data.</text>
</comment>
<dbReference type="EMBL" id="JRRC01502108">
    <property type="protein sequence ID" value="KHG08590.1"/>
    <property type="molecule type" value="Genomic_DNA"/>
</dbReference>
<keyword evidence="2" id="KW-1185">Reference proteome</keyword>
<dbReference type="AlphaFoldDB" id="A0A0B0N713"/>
<evidence type="ECO:0000313" key="1">
    <source>
        <dbReference type="EMBL" id="KHG08590.1"/>
    </source>
</evidence>